<gene>
    <name evidence="2" type="ORF">PGT21_035232</name>
    <name evidence="1" type="ORF">PGTUg99_024239</name>
</gene>
<evidence type="ECO:0000313" key="1">
    <source>
        <dbReference type="EMBL" id="KAA1073058.1"/>
    </source>
</evidence>
<reference evidence="3 4" key="1">
    <citation type="submission" date="2019-05" db="EMBL/GenBank/DDBJ databases">
        <title>Emergence of the Ug99 lineage of the wheat stem rust pathogen through somatic hybridization.</title>
        <authorList>
            <person name="Li F."/>
            <person name="Upadhyaya N.M."/>
            <person name="Sperschneider J."/>
            <person name="Matny O."/>
            <person name="Nguyen-Phuc H."/>
            <person name="Mago R."/>
            <person name="Raley C."/>
            <person name="Miller M.E."/>
            <person name="Silverstein K.A.T."/>
            <person name="Henningsen E."/>
            <person name="Hirsch C.D."/>
            <person name="Visser B."/>
            <person name="Pretorius Z.A."/>
            <person name="Steffenson B.J."/>
            <person name="Schwessinger B."/>
            <person name="Dodds P.N."/>
            <person name="Figueroa M."/>
        </authorList>
    </citation>
    <scope>NUCLEOTIDE SEQUENCE [LARGE SCALE GENOMIC DNA]</scope>
    <source>
        <strain evidence="2">21-0</strain>
        <strain evidence="1 4">Ug99</strain>
    </source>
</reference>
<evidence type="ECO:0000313" key="4">
    <source>
        <dbReference type="Proteomes" id="UP000325313"/>
    </source>
</evidence>
<dbReference type="EMBL" id="VDEP01000475">
    <property type="protein sequence ID" value="KAA1073058.1"/>
    <property type="molecule type" value="Genomic_DNA"/>
</dbReference>
<dbReference type="EMBL" id="VSWC01000118">
    <property type="protein sequence ID" value="KAA1084767.1"/>
    <property type="molecule type" value="Genomic_DNA"/>
</dbReference>
<dbReference type="Proteomes" id="UP000325313">
    <property type="component" value="Unassembled WGS sequence"/>
</dbReference>
<proteinExistence type="predicted"/>
<comment type="caution">
    <text evidence="1">The sequence shown here is derived from an EMBL/GenBank/DDBJ whole genome shotgun (WGS) entry which is preliminary data.</text>
</comment>
<dbReference type="Proteomes" id="UP000324748">
    <property type="component" value="Unassembled WGS sequence"/>
</dbReference>
<sequence length="55" mass="5883">MLAPSGVCMAKLPVVTLTPLSSFICAEPTCHFAQGRKLADFTTPLFSKVTRGRSV</sequence>
<dbReference type="AlphaFoldDB" id="A0A5B0MAR9"/>
<name>A0A5B0MAR9_PUCGR</name>
<evidence type="ECO:0000313" key="2">
    <source>
        <dbReference type="EMBL" id="KAA1084767.1"/>
    </source>
</evidence>
<keyword evidence="3" id="KW-1185">Reference proteome</keyword>
<evidence type="ECO:0000313" key="3">
    <source>
        <dbReference type="Proteomes" id="UP000324748"/>
    </source>
</evidence>
<organism evidence="1 4">
    <name type="scientific">Puccinia graminis f. sp. tritici</name>
    <dbReference type="NCBI Taxonomy" id="56615"/>
    <lineage>
        <taxon>Eukaryota</taxon>
        <taxon>Fungi</taxon>
        <taxon>Dikarya</taxon>
        <taxon>Basidiomycota</taxon>
        <taxon>Pucciniomycotina</taxon>
        <taxon>Pucciniomycetes</taxon>
        <taxon>Pucciniales</taxon>
        <taxon>Pucciniaceae</taxon>
        <taxon>Puccinia</taxon>
    </lineage>
</organism>
<accession>A0A5B0MAR9</accession>
<protein>
    <submittedName>
        <fullName evidence="1">Uncharacterized protein</fullName>
    </submittedName>
</protein>